<dbReference type="RefSeq" id="WP_049992928.1">
    <property type="nucleotide sequence ID" value="NZ_CP031310.1"/>
</dbReference>
<evidence type="ECO:0000313" key="2">
    <source>
        <dbReference type="Proteomes" id="UP000296706"/>
    </source>
</evidence>
<dbReference type="AlphaFoldDB" id="A0A4D6HFN5"/>
<name>A0A4D6HFN5_9EURY</name>
<dbReference type="InterPro" id="IPR043952">
    <property type="entry name" value="DUF5783"/>
</dbReference>
<dbReference type="EMBL" id="CP031310">
    <property type="protein sequence ID" value="QCC52600.1"/>
    <property type="molecule type" value="Genomic_DNA"/>
</dbReference>
<proteinExistence type="predicted"/>
<gene>
    <name evidence="1" type="ORF">DV733_15790</name>
</gene>
<dbReference type="OrthoDB" id="225920at2157"/>
<dbReference type="KEGG" id="hsn:DV733_15790"/>
<reference evidence="1 2" key="1">
    <citation type="journal article" date="2019" name="Nat. Commun.">
        <title>A new type of DNA phosphorothioation-based antiviral system in archaea.</title>
        <authorList>
            <person name="Xiong L."/>
            <person name="Liu S."/>
            <person name="Chen S."/>
            <person name="Xiao Y."/>
            <person name="Zhu B."/>
            <person name="Gao Y."/>
            <person name="Zhang Y."/>
            <person name="Chen B."/>
            <person name="Luo J."/>
            <person name="Deng Z."/>
            <person name="Chen X."/>
            <person name="Wang L."/>
            <person name="Chen S."/>
        </authorList>
    </citation>
    <scope>NUCLEOTIDE SEQUENCE [LARGE SCALE GENOMIC DNA]</scope>
    <source>
        <strain evidence="1 2">CBA1105</strain>
    </source>
</reference>
<evidence type="ECO:0000313" key="1">
    <source>
        <dbReference type="EMBL" id="QCC52600.1"/>
    </source>
</evidence>
<dbReference type="STRING" id="1457250.GCA_000755225_02036"/>
<keyword evidence="2" id="KW-1185">Reference proteome</keyword>
<organism evidence="1 2">
    <name type="scientific">Halapricum salinum</name>
    <dbReference type="NCBI Taxonomy" id="1457250"/>
    <lineage>
        <taxon>Archaea</taxon>
        <taxon>Methanobacteriati</taxon>
        <taxon>Methanobacteriota</taxon>
        <taxon>Stenosarchaea group</taxon>
        <taxon>Halobacteria</taxon>
        <taxon>Halobacteriales</taxon>
        <taxon>Haloarculaceae</taxon>
        <taxon>Halapricum</taxon>
    </lineage>
</organism>
<sequence>MTSFDPEKFEDKYEHYFTELQQAYKQAFDAMSDRHSSDLVHGVDQRVLAESEPFYEGDGQFRVELPEDAVARLTGEFPLSDAELQEVYDEYTDEIERQLRSVFDLE</sequence>
<dbReference type="Proteomes" id="UP000296706">
    <property type="component" value="Chromosome"/>
</dbReference>
<dbReference type="GeneID" id="39849352"/>
<protein>
    <submittedName>
        <fullName evidence="1">Uncharacterized protein</fullName>
    </submittedName>
</protein>
<accession>A0A4D6HFN5</accession>
<dbReference type="Pfam" id="PF19095">
    <property type="entry name" value="DUF5783"/>
    <property type="match status" value="1"/>
</dbReference>